<gene>
    <name evidence="1" type="ORF">HU200_051963</name>
</gene>
<comment type="caution">
    <text evidence="1">The sequence shown here is derived from an EMBL/GenBank/DDBJ whole genome shotgun (WGS) entry which is preliminary data.</text>
</comment>
<evidence type="ECO:0000313" key="1">
    <source>
        <dbReference type="EMBL" id="KAF8668773.1"/>
    </source>
</evidence>
<organism evidence="1 2">
    <name type="scientific">Digitaria exilis</name>
    <dbReference type="NCBI Taxonomy" id="1010633"/>
    <lineage>
        <taxon>Eukaryota</taxon>
        <taxon>Viridiplantae</taxon>
        <taxon>Streptophyta</taxon>
        <taxon>Embryophyta</taxon>
        <taxon>Tracheophyta</taxon>
        <taxon>Spermatophyta</taxon>
        <taxon>Magnoliopsida</taxon>
        <taxon>Liliopsida</taxon>
        <taxon>Poales</taxon>
        <taxon>Poaceae</taxon>
        <taxon>PACMAD clade</taxon>
        <taxon>Panicoideae</taxon>
        <taxon>Panicodae</taxon>
        <taxon>Paniceae</taxon>
        <taxon>Anthephorinae</taxon>
        <taxon>Digitaria</taxon>
    </lineage>
</organism>
<proteinExistence type="predicted"/>
<protein>
    <submittedName>
        <fullName evidence="1">Uncharacterized protein</fullName>
    </submittedName>
</protein>
<dbReference type="AlphaFoldDB" id="A0A835AQR1"/>
<dbReference type="EMBL" id="JACEFO010002273">
    <property type="protein sequence ID" value="KAF8668773.1"/>
    <property type="molecule type" value="Genomic_DNA"/>
</dbReference>
<sequence length="135" mass="15208">MEDTLNLDSRAYRDGDYNGRRVGNKLFRDALAEHQRRQVRKLSVLADSYFQNDFLQGIMSASPGMDALLAAPALRRLEELRLELRAEFFPGFFISNRTAEPPPGAGRFGGKQAVRLTDRFGRLADRFGRFAGLVA</sequence>
<keyword evidence="2" id="KW-1185">Reference proteome</keyword>
<evidence type="ECO:0000313" key="2">
    <source>
        <dbReference type="Proteomes" id="UP000636709"/>
    </source>
</evidence>
<dbReference type="Proteomes" id="UP000636709">
    <property type="component" value="Unassembled WGS sequence"/>
</dbReference>
<name>A0A835AQR1_9POAL</name>
<reference evidence="1" key="1">
    <citation type="submission" date="2020-07" db="EMBL/GenBank/DDBJ databases">
        <title>Genome sequence and genetic diversity analysis of an under-domesticated orphan crop, white fonio (Digitaria exilis).</title>
        <authorList>
            <person name="Bennetzen J.L."/>
            <person name="Chen S."/>
            <person name="Ma X."/>
            <person name="Wang X."/>
            <person name="Yssel A.E.J."/>
            <person name="Chaluvadi S.R."/>
            <person name="Johnson M."/>
            <person name="Gangashetty P."/>
            <person name="Hamidou F."/>
            <person name="Sanogo M.D."/>
            <person name="Zwaenepoel A."/>
            <person name="Wallace J."/>
            <person name="Van De Peer Y."/>
            <person name="Van Deynze A."/>
        </authorList>
    </citation>
    <scope>NUCLEOTIDE SEQUENCE</scope>
    <source>
        <tissue evidence="1">Leaves</tissue>
    </source>
</reference>
<accession>A0A835AQR1</accession>